<name>A0A1I7WDT1_HETBA</name>
<reference evidence="6" key="1">
    <citation type="submission" date="2016-11" db="UniProtKB">
        <authorList>
            <consortium name="WormBaseParasite"/>
        </authorList>
    </citation>
    <scope>IDENTIFICATION</scope>
</reference>
<dbReference type="Pfam" id="PF02931">
    <property type="entry name" value="Neur_chan_LBD"/>
    <property type="match status" value="1"/>
</dbReference>
<comment type="subcellular location">
    <subcellularLocation>
        <location evidence="1">Membrane</location>
    </subcellularLocation>
</comment>
<evidence type="ECO:0000256" key="1">
    <source>
        <dbReference type="ARBA" id="ARBA00004370"/>
    </source>
</evidence>
<keyword evidence="2" id="KW-0472">Membrane</keyword>
<dbReference type="Gene3D" id="2.70.170.10">
    <property type="entry name" value="Neurotransmitter-gated ion-channel ligand-binding domain"/>
    <property type="match status" value="1"/>
</dbReference>
<dbReference type="GO" id="GO:0016020">
    <property type="term" value="C:membrane"/>
    <property type="evidence" value="ECO:0007669"/>
    <property type="project" value="UniProtKB-SubCell"/>
</dbReference>
<feature type="signal peptide" evidence="3">
    <location>
        <begin position="1"/>
        <end position="17"/>
    </location>
</feature>
<keyword evidence="3" id="KW-0732">Signal</keyword>
<keyword evidence="5" id="KW-1185">Reference proteome</keyword>
<dbReference type="PROSITE" id="PS00236">
    <property type="entry name" value="NEUROTR_ION_CHANNEL"/>
    <property type="match status" value="1"/>
</dbReference>
<evidence type="ECO:0000313" key="5">
    <source>
        <dbReference type="Proteomes" id="UP000095283"/>
    </source>
</evidence>
<organism evidence="5 6">
    <name type="scientific">Heterorhabditis bacteriophora</name>
    <name type="common">Entomopathogenic nematode worm</name>
    <dbReference type="NCBI Taxonomy" id="37862"/>
    <lineage>
        <taxon>Eukaryota</taxon>
        <taxon>Metazoa</taxon>
        <taxon>Ecdysozoa</taxon>
        <taxon>Nematoda</taxon>
        <taxon>Chromadorea</taxon>
        <taxon>Rhabditida</taxon>
        <taxon>Rhabditina</taxon>
        <taxon>Rhabditomorpha</taxon>
        <taxon>Strongyloidea</taxon>
        <taxon>Heterorhabditidae</taxon>
        <taxon>Heterorhabditis</taxon>
    </lineage>
</organism>
<dbReference type="GO" id="GO:0005230">
    <property type="term" value="F:extracellular ligand-gated monoatomic ion channel activity"/>
    <property type="evidence" value="ECO:0007669"/>
    <property type="project" value="InterPro"/>
</dbReference>
<dbReference type="Proteomes" id="UP000095283">
    <property type="component" value="Unplaced"/>
</dbReference>
<dbReference type="WBParaSite" id="Hba_03113">
    <property type="protein sequence ID" value="Hba_03113"/>
    <property type="gene ID" value="Hba_03113"/>
</dbReference>
<feature type="domain" description="Neurotransmitter-gated ion-channel ligand-binding" evidence="4">
    <location>
        <begin position="46"/>
        <end position="145"/>
    </location>
</feature>
<evidence type="ECO:0000256" key="2">
    <source>
        <dbReference type="ARBA" id="ARBA00023136"/>
    </source>
</evidence>
<dbReference type="InterPro" id="IPR036734">
    <property type="entry name" value="Neur_chan_lig-bd_sf"/>
</dbReference>
<dbReference type="InterPro" id="IPR018000">
    <property type="entry name" value="Neurotransmitter_ion_chnl_CS"/>
</dbReference>
<dbReference type="InterPro" id="IPR006202">
    <property type="entry name" value="Neur_chan_lig-bd"/>
</dbReference>
<dbReference type="SUPFAM" id="SSF63712">
    <property type="entry name" value="Nicotinic receptor ligand binding domain-like"/>
    <property type="match status" value="1"/>
</dbReference>
<dbReference type="AlphaFoldDB" id="A0A1I7WDT1"/>
<sequence length="371" mass="43975">MQEFFLLFILLIVCSVAELDIGDLVMKDDEQRRLLYAKVTTEYKNKRAYVEFLYPAIYKFYCRLYLQFFPFDSQECHMIFGSWTSDNHDIDYHSLKGEVGTANFMPNEGWSLMGTSVEFSSVRNEVHYVCCPNNYTLLDFTLYLRCVRTFETSVFKILHYNIGKSLWQYVVFGSTAMKEMNGAVIFFFLQCLHVKVTITLQFNNRSKRRKNIIMYYYSAIDVYSDAYGFGSNALNEHIYSSYYCKYHSIFQFFFTHEDSSAFTKLRQINAVYCKIIANSQAYLFIYLFICLNNPNIPHHPWNPSKKRLFHQWQSVNQWSEWRGISVKNKTMEPLLPKKREYKNTNQLVILQSSNMSGWLQLLSAAHFLFFL</sequence>
<protein>
    <submittedName>
        <fullName evidence="6">Neur_chan_LBD domain-containing protein</fullName>
    </submittedName>
</protein>
<evidence type="ECO:0000256" key="3">
    <source>
        <dbReference type="SAM" id="SignalP"/>
    </source>
</evidence>
<evidence type="ECO:0000259" key="4">
    <source>
        <dbReference type="Pfam" id="PF02931"/>
    </source>
</evidence>
<evidence type="ECO:0000313" key="6">
    <source>
        <dbReference type="WBParaSite" id="Hba_03113"/>
    </source>
</evidence>
<proteinExistence type="predicted"/>
<feature type="chain" id="PRO_5009310596" evidence="3">
    <location>
        <begin position="18"/>
        <end position="371"/>
    </location>
</feature>
<accession>A0A1I7WDT1</accession>